<proteinExistence type="predicted"/>
<organism evidence="1 2">
    <name type="scientific">Microbacterium aurum</name>
    <dbReference type="NCBI Taxonomy" id="36805"/>
    <lineage>
        <taxon>Bacteria</taxon>
        <taxon>Bacillati</taxon>
        <taxon>Actinomycetota</taxon>
        <taxon>Actinomycetes</taxon>
        <taxon>Micrococcales</taxon>
        <taxon>Microbacteriaceae</taxon>
        <taxon>Microbacterium</taxon>
    </lineage>
</organism>
<reference evidence="1 2" key="1">
    <citation type="submission" date="2016-12" db="EMBL/GenBank/DDBJ databases">
        <title>Complete genome sequence of Microbacterium aurum KACC 15219.</title>
        <authorList>
            <person name="Jung Y."/>
            <person name="Shin J.-H."/>
            <person name="Lee Y.-J."/>
            <person name="Yi H."/>
            <person name="Bahn Y.-S."/>
            <person name="Kim J.F."/>
            <person name="Lee D.-W."/>
        </authorList>
    </citation>
    <scope>NUCLEOTIDE SEQUENCE [LARGE SCALE GENOMIC DNA]</scope>
    <source>
        <strain evidence="1 2">KACC 15219</strain>
    </source>
</reference>
<dbReference type="RefSeq" id="WP_076691071.1">
    <property type="nucleotide sequence ID" value="NZ_CP018762.1"/>
</dbReference>
<gene>
    <name evidence="1" type="ORF">BOH66_11215</name>
</gene>
<dbReference type="Gene3D" id="3.40.50.1820">
    <property type="entry name" value="alpha/beta hydrolase"/>
    <property type="match status" value="1"/>
</dbReference>
<keyword evidence="2" id="KW-1185">Reference proteome</keyword>
<evidence type="ECO:0000313" key="1">
    <source>
        <dbReference type="EMBL" id="APZ34749.1"/>
    </source>
</evidence>
<evidence type="ECO:0000313" key="2">
    <source>
        <dbReference type="Proteomes" id="UP000187185"/>
    </source>
</evidence>
<dbReference type="STRING" id="36805.BOH66_11215"/>
<dbReference type="EMBL" id="CP018762">
    <property type="protein sequence ID" value="APZ34749.1"/>
    <property type="molecule type" value="Genomic_DNA"/>
</dbReference>
<dbReference type="OrthoDB" id="9798122at2"/>
<name>A0A1P8U9G2_9MICO</name>
<protein>
    <submittedName>
        <fullName evidence="1">Uncharacterized protein</fullName>
    </submittedName>
</protein>
<accession>A0A1P8U9G2</accession>
<dbReference type="Proteomes" id="UP000187185">
    <property type="component" value="Chromosome"/>
</dbReference>
<dbReference type="KEGG" id="maur:BOH66_11215"/>
<dbReference type="AlphaFoldDB" id="A0A1P8U9G2"/>
<sequence>MPPSDRPPRRRGRRHPHWIAFFAALLAGVAGFVAVGEARLIGDAVEQRNLAAFYDQPAGALDGAPGSLVRSEELTGVPFEARAWRVMYRTTDVHGAARPVSSPS</sequence>
<dbReference type="InterPro" id="IPR029058">
    <property type="entry name" value="AB_hydrolase_fold"/>
</dbReference>